<organism evidence="3 4">
    <name type="scientific">Lapidilactobacillus gannanensis</name>
    <dbReference type="NCBI Taxonomy" id="2486002"/>
    <lineage>
        <taxon>Bacteria</taxon>
        <taxon>Bacillati</taxon>
        <taxon>Bacillota</taxon>
        <taxon>Bacilli</taxon>
        <taxon>Lactobacillales</taxon>
        <taxon>Lactobacillaceae</taxon>
        <taxon>Lapidilactobacillus</taxon>
    </lineage>
</organism>
<dbReference type="Pfam" id="PF20434">
    <property type="entry name" value="BD-FAE"/>
    <property type="match status" value="1"/>
</dbReference>
<dbReference type="GO" id="GO:0016787">
    <property type="term" value="F:hydrolase activity"/>
    <property type="evidence" value="ECO:0007669"/>
    <property type="project" value="UniProtKB-KW"/>
</dbReference>
<evidence type="ECO:0000259" key="2">
    <source>
        <dbReference type="Pfam" id="PF20434"/>
    </source>
</evidence>
<dbReference type="PANTHER" id="PTHR48081:SF6">
    <property type="entry name" value="PEPTIDASE S9 PROLYL OLIGOPEPTIDASE CATALYTIC DOMAIN-CONTAINING PROTEIN"/>
    <property type="match status" value="1"/>
</dbReference>
<reference evidence="4" key="1">
    <citation type="journal article" date="2019" name="Int. J. Syst. Evol. Microbiol.">
        <title>The Global Catalogue of Microorganisms (GCM) 10K type strain sequencing project: providing services to taxonomists for standard genome sequencing and annotation.</title>
        <authorList>
            <consortium name="The Broad Institute Genomics Platform"/>
            <consortium name="The Broad Institute Genome Sequencing Center for Infectious Disease"/>
            <person name="Wu L."/>
            <person name="Ma J."/>
        </authorList>
    </citation>
    <scope>NUCLEOTIDE SEQUENCE [LARGE SCALE GENOMIC DNA]</scope>
    <source>
        <strain evidence="4">CCM 8937</strain>
    </source>
</reference>
<dbReference type="InterPro" id="IPR029058">
    <property type="entry name" value="AB_hydrolase_fold"/>
</dbReference>
<dbReference type="Gene3D" id="3.40.50.1820">
    <property type="entry name" value="alpha/beta hydrolase"/>
    <property type="match status" value="1"/>
</dbReference>
<dbReference type="InterPro" id="IPR049492">
    <property type="entry name" value="BD-FAE-like_dom"/>
</dbReference>
<evidence type="ECO:0000313" key="4">
    <source>
        <dbReference type="Proteomes" id="UP001597191"/>
    </source>
</evidence>
<proteinExistence type="predicted"/>
<dbReference type="RefSeq" id="WP_125651179.1">
    <property type="nucleotide sequence ID" value="NZ_JBHTOH010000008.1"/>
</dbReference>
<dbReference type="Proteomes" id="UP001597191">
    <property type="component" value="Unassembled WGS sequence"/>
</dbReference>
<keyword evidence="1 3" id="KW-0378">Hydrolase</keyword>
<protein>
    <submittedName>
        <fullName evidence="3">Alpha/beta hydrolase</fullName>
    </submittedName>
</protein>
<dbReference type="InterPro" id="IPR050300">
    <property type="entry name" value="GDXG_lipolytic_enzyme"/>
</dbReference>
<dbReference type="SUPFAM" id="SSF53474">
    <property type="entry name" value="alpha/beta-Hydrolases"/>
    <property type="match status" value="1"/>
</dbReference>
<comment type="caution">
    <text evidence="3">The sequence shown here is derived from an EMBL/GenBank/DDBJ whole genome shotgun (WGS) entry which is preliminary data.</text>
</comment>
<keyword evidence="4" id="KW-1185">Reference proteome</keyword>
<accession>A0ABW4BL25</accession>
<dbReference type="PANTHER" id="PTHR48081">
    <property type="entry name" value="AB HYDROLASE SUPERFAMILY PROTEIN C4A8.06C"/>
    <property type="match status" value="1"/>
</dbReference>
<dbReference type="EMBL" id="JBHTOH010000008">
    <property type="protein sequence ID" value="MFD1410137.1"/>
    <property type="molecule type" value="Genomic_DNA"/>
</dbReference>
<evidence type="ECO:0000256" key="1">
    <source>
        <dbReference type="ARBA" id="ARBA00022801"/>
    </source>
</evidence>
<gene>
    <name evidence="3" type="ORF">ACFQ4R_00630</name>
</gene>
<sequence>MLKKEIVLPLAPHQDGKPIKMTGFIHEPGPYLPEQKWPGLLFIPGGSLTHIEPDIATNICLFFYSRGFNAFYMDYHFLADQAPLMPQPIIDLATGLAWLHTHATEYYLDDQRITLMGFSIGGLLASLLADLPENSEFLATHRLQNLPLSSQALILGYPVTDLTAGWPHTAAELPPITTQPNDYRASKWLTASHCPTFVWNTATDHAVPASNSLNYVAALQQLSIPVEYHLFHQGPHGMALADQQTARKAAQIDVHVAHWQTLVTEWLDEVLAIPAPFND</sequence>
<evidence type="ECO:0000313" key="3">
    <source>
        <dbReference type="EMBL" id="MFD1410137.1"/>
    </source>
</evidence>
<feature type="domain" description="BD-FAE-like" evidence="2">
    <location>
        <begin position="35"/>
        <end position="177"/>
    </location>
</feature>
<name>A0ABW4BL25_9LACO</name>